<evidence type="ECO:0000256" key="1">
    <source>
        <dbReference type="SAM" id="MobiDB-lite"/>
    </source>
</evidence>
<feature type="compositionally biased region" description="Polar residues" evidence="1">
    <location>
        <begin position="75"/>
        <end position="90"/>
    </location>
</feature>
<dbReference type="AlphaFoldDB" id="A0A5D3AMF0"/>
<comment type="caution">
    <text evidence="2">The sequence shown here is derived from an EMBL/GenBank/DDBJ whole genome shotgun (WGS) entry which is preliminary data.</text>
</comment>
<feature type="compositionally biased region" description="Gly residues" evidence="1">
    <location>
        <begin position="59"/>
        <end position="68"/>
    </location>
</feature>
<accession>A0A5D3AMF0</accession>
<proteinExistence type="predicted"/>
<feature type="region of interest" description="Disordered" evidence="1">
    <location>
        <begin position="41"/>
        <end position="117"/>
    </location>
</feature>
<evidence type="ECO:0000313" key="2">
    <source>
        <dbReference type="EMBL" id="TYJ51213.1"/>
    </source>
</evidence>
<reference evidence="2 3" key="1">
    <citation type="submission" date="2017-05" db="EMBL/GenBank/DDBJ databases">
        <title>The Genome Sequence of Tsuchiyaea wingfieldii DSM 27421.</title>
        <authorList>
            <person name="Cuomo C."/>
            <person name="Passer A."/>
            <person name="Billmyre B."/>
            <person name="Heitman J."/>
        </authorList>
    </citation>
    <scope>NUCLEOTIDE SEQUENCE [LARGE SCALE GENOMIC DNA]</scope>
    <source>
        <strain evidence="2 3">DSM 27421</strain>
    </source>
</reference>
<feature type="region of interest" description="Disordered" evidence="1">
    <location>
        <begin position="365"/>
        <end position="389"/>
    </location>
</feature>
<evidence type="ECO:0000313" key="3">
    <source>
        <dbReference type="Proteomes" id="UP000322245"/>
    </source>
</evidence>
<feature type="compositionally biased region" description="Low complexity" evidence="1">
    <location>
        <begin position="48"/>
        <end position="58"/>
    </location>
</feature>
<gene>
    <name evidence="2" type="ORF">B9479_008229</name>
</gene>
<sequence length="389" mass="41968">MPSSIPAPATTSIPQNLSVRVRWSTDPSEVTRLLTLTIGSGDVDMGEEAPAPQQTAPGGAVGGGGGAKEGAVAQPKSSVNPAPDNSSVPVTTPRKRTNTDVGNDSEKEREQVREEEKRKKLLGWKEEVLALGLPEARPRATRFVSDKVYEDSLVILSVSRLGAGRQLPLSRLVARELFLKSTLLPASSIVQVEAYQPGELRSEVLVAIRPTLSSAAGFRRLLKHKGVVYDASSSSCFLFSVFPLVRPLVRLELRARPLDMSFGQAKKALEGFKSPFPSSNFPIGEPPLFSRIDKFKAGDLSDAASATFMAAVNWDLLKGVPEGLVSARAAETFQVAWARGCDFCGGDHPVCPIKLEAEHLLAHERNRERIGSNSTNSAPQGKKKKRKPE</sequence>
<dbReference type="Proteomes" id="UP000322245">
    <property type="component" value="Unassembled WGS sequence"/>
</dbReference>
<organism evidence="2 3">
    <name type="scientific">Cryptococcus floricola</name>
    <dbReference type="NCBI Taxonomy" id="2591691"/>
    <lineage>
        <taxon>Eukaryota</taxon>
        <taxon>Fungi</taxon>
        <taxon>Dikarya</taxon>
        <taxon>Basidiomycota</taxon>
        <taxon>Agaricomycotina</taxon>
        <taxon>Tremellomycetes</taxon>
        <taxon>Tremellales</taxon>
        <taxon>Cryptococcaceae</taxon>
        <taxon>Cryptococcus</taxon>
    </lineage>
</organism>
<name>A0A5D3AMF0_9TREE</name>
<feature type="compositionally biased region" description="Basic and acidic residues" evidence="1">
    <location>
        <begin position="104"/>
        <end position="117"/>
    </location>
</feature>
<keyword evidence="3" id="KW-1185">Reference proteome</keyword>
<protein>
    <submittedName>
        <fullName evidence="2">Uncharacterized protein</fullName>
    </submittedName>
</protein>
<dbReference type="EMBL" id="NIDF01000329">
    <property type="protein sequence ID" value="TYJ51213.1"/>
    <property type="molecule type" value="Genomic_DNA"/>
</dbReference>